<gene>
    <name evidence="1" type="ORF">UY3_06495</name>
</gene>
<accession>M7C709</accession>
<sequence length="246" mass="27869">MALPVNKPLMELAKNIWQTLATIPLTCKRADKKYYISSKGMDFLFSYPAPNLLVVDTISEQGRQHHSRSTPYDKEWKWLALFGCKAYSSDAFQFLIPIYAALMVKYDYINYSKLSDFIEHIPEDKREQFKEIIVEGHLLARTALQASLNAADMAECSPATAIVMCPASWLHLSSSPREVQSTVEDLPFNCQKLFAVKPNKSLHTLKASRATLRSLVIFTPAQRKKTEILFDPVCKICSICPTTETI</sequence>
<dbReference type="Proteomes" id="UP000031443">
    <property type="component" value="Unassembled WGS sequence"/>
</dbReference>
<evidence type="ECO:0000313" key="2">
    <source>
        <dbReference type="Proteomes" id="UP000031443"/>
    </source>
</evidence>
<evidence type="ECO:0000313" key="1">
    <source>
        <dbReference type="EMBL" id="EMP36332.1"/>
    </source>
</evidence>
<reference evidence="2" key="1">
    <citation type="journal article" date="2013" name="Nat. Genet.">
        <title>The draft genomes of soft-shell turtle and green sea turtle yield insights into the development and evolution of the turtle-specific body plan.</title>
        <authorList>
            <person name="Wang Z."/>
            <person name="Pascual-Anaya J."/>
            <person name="Zadissa A."/>
            <person name="Li W."/>
            <person name="Niimura Y."/>
            <person name="Huang Z."/>
            <person name="Li C."/>
            <person name="White S."/>
            <person name="Xiong Z."/>
            <person name="Fang D."/>
            <person name="Wang B."/>
            <person name="Ming Y."/>
            <person name="Chen Y."/>
            <person name="Zheng Y."/>
            <person name="Kuraku S."/>
            <person name="Pignatelli M."/>
            <person name="Herrero J."/>
            <person name="Beal K."/>
            <person name="Nozawa M."/>
            <person name="Li Q."/>
            <person name="Wang J."/>
            <person name="Zhang H."/>
            <person name="Yu L."/>
            <person name="Shigenobu S."/>
            <person name="Wang J."/>
            <person name="Liu J."/>
            <person name="Flicek P."/>
            <person name="Searle S."/>
            <person name="Wang J."/>
            <person name="Kuratani S."/>
            <person name="Yin Y."/>
            <person name="Aken B."/>
            <person name="Zhang G."/>
            <person name="Irie N."/>
        </authorList>
    </citation>
    <scope>NUCLEOTIDE SEQUENCE [LARGE SCALE GENOMIC DNA]</scope>
</reference>
<dbReference type="AlphaFoldDB" id="M7C709"/>
<name>M7C709_CHEMY</name>
<keyword evidence="2" id="KW-1185">Reference proteome</keyword>
<dbReference type="Gene3D" id="1.10.287.3160">
    <property type="match status" value="1"/>
</dbReference>
<organism evidence="1 2">
    <name type="scientific">Chelonia mydas</name>
    <name type="common">Green sea-turtle</name>
    <name type="synonym">Chelonia agassizi</name>
    <dbReference type="NCBI Taxonomy" id="8469"/>
    <lineage>
        <taxon>Eukaryota</taxon>
        <taxon>Metazoa</taxon>
        <taxon>Chordata</taxon>
        <taxon>Craniata</taxon>
        <taxon>Vertebrata</taxon>
        <taxon>Euteleostomi</taxon>
        <taxon>Archelosauria</taxon>
        <taxon>Testudinata</taxon>
        <taxon>Testudines</taxon>
        <taxon>Cryptodira</taxon>
        <taxon>Durocryptodira</taxon>
        <taxon>Americhelydia</taxon>
        <taxon>Chelonioidea</taxon>
        <taxon>Cheloniidae</taxon>
        <taxon>Chelonia</taxon>
    </lineage>
</organism>
<proteinExistence type="predicted"/>
<dbReference type="EMBL" id="KB525581">
    <property type="protein sequence ID" value="EMP36332.1"/>
    <property type="molecule type" value="Genomic_DNA"/>
</dbReference>
<protein>
    <submittedName>
        <fullName evidence="1">Uncharacterized protein</fullName>
    </submittedName>
</protein>